<accession>A0ABS1CP11</accession>
<evidence type="ECO:0000313" key="3">
    <source>
        <dbReference type="Proteomes" id="UP000748752"/>
    </source>
</evidence>
<gene>
    <name evidence="2" type="ORF">CKO31_23610</name>
</gene>
<dbReference type="InterPro" id="IPR018193">
    <property type="entry name" value="Glyc_kinase_flavodox-like_fold"/>
</dbReference>
<protein>
    <recommendedName>
        <fullName evidence="4">Glycerate kinase</fullName>
    </recommendedName>
</protein>
<keyword evidence="3" id="KW-1185">Reference proteome</keyword>
<reference evidence="2 3" key="1">
    <citation type="journal article" date="2020" name="Microorganisms">
        <title>Osmotic Adaptation and Compatible Solute Biosynthesis of Phototrophic Bacteria as Revealed from Genome Analyses.</title>
        <authorList>
            <person name="Imhoff J.F."/>
            <person name="Rahn T."/>
            <person name="Kunzel S."/>
            <person name="Keller A."/>
            <person name="Neulinger S.C."/>
        </authorList>
    </citation>
    <scope>NUCLEOTIDE SEQUENCE [LARGE SCALE GENOMIC DNA]</scope>
    <source>
        <strain evidence="2 3">DSM 6210</strain>
    </source>
</reference>
<evidence type="ECO:0008006" key="4">
    <source>
        <dbReference type="Google" id="ProtNLM"/>
    </source>
</evidence>
<dbReference type="Proteomes" id="UP000748752">
    <property type="component" value="Unassembled WGS sequence"/>
</dbReference>
<feature type="compositionally biased region" description="Basic residues" evidence="1">
    <location>
        <begin position="112"/>
        <end position="140"/>
    </location>
</feature>
<sequence>MPKTILAPYALKGSCTAALMARGVARALPNAGCVQVPVAEGGDGLAEVLTAALDAGLAHVADLIAHDLGLTLGDLPGAGAAGGLGVVAFGDATLGPGAELVPELLCAGTPSRGRRPVAHGGRPHRRPNRLRQGSRRRRRAPSTEPFPCLAIAGGIGEDIGLCRAPIALDEAQRNAEALLANAAE</sequence>
<evidence type="ECO:0000256" key="1">
    <source>
        <dbReference type="SAM" id="MobiDB-lite"/>
    </source>
</evidence>
<dbReference type="Pfam" id="PF02595">
    <property type="entry name" value="Gly_kinase"/>
    <property type="match status" value="1"/>
</dbReference>
<dbReference type="EMBL" id="NRRV01000105">
    <property type="protein sequence ID" value="MBK1633675.1"/>
    <property type="molecule type" value="Genomic_DNA"/>
</dbReference>
<proteinExistence type="predicted"/>
<dbReference type="InterPro" id="IPR036129">
    <property type="entry name" value="Glycerate_kinase_sf"/>
</dbReference>
<dbReference type="InterPro" id="IPR004381">
    <property type="entry name" value="Glycerate_kinase"/>
</dbReference>
<dbReference type="SUPFAM" id="SSF110738">
    <property type="entry name" value="Glycerate kinase I"/>
    <property type="match status" value="2"/>
</dbReference>
<comment type="caution">
    <text evidence="2">The sequence shown here is derived from an EMBL/GenBank/DDBJ whole genome shotgun (WGS) entry which is preliminary data.</text>
</comment>
<feature type="region of interest" description="Disordered" evidence="1">
    <location>
        <begin position="111"/>
        <end position="145"/>
    </location>
</feature>
<evidence type="ECO:0000313" key="2">
    <source>
        <dbReference type="EMBL" id="MBK1633675.1"/>
    </source>
</evidence>
<dbReference type="Gene3D" id="3.90.1510.10">
    <property type="entry name" value="Glycerate kinase, domain 2"/>
    <property type="match status" value="1"/>
</dbReference>
<name>A0ABS1CP11_9GAMM</name>
<organism evidence="2 3">
    <name type="scientific">Thiohalocapsa halophila</name>
    <dbReference type="NCBI Taxonomy" id="69359"/>
    <lineage>
        <taxon>Bacteria</taxon>
        <taxon>Pseudomonadati</taxon>
        <taxon>Pseudomonadota</taxon>
        <taxon>Gammaproteobacteria</taxon>
        <taxon>Chromatiales</taxon>
        <taxon>Chromatiaceae</taxon>
        <taxon>Thiohalocapsa</taxon>
    </lineage>
</organism>